<evidence type="ECO:0000256" key="2">
    <source>
        <dbReference type="ARBA" id="ARBA00022980"/>
    </source>
</evidence>
<sequence>MAHRKSGGSTQLGRDSASKRLGVKLFAGQKVKPGSIIIRQRGTKFKPGKNVKRGADDTLYATKIGIVKFLTKRIKRFDAGLPAGRHGQRRVKIVEVVSPAPSL</sequence>
<dbReference type="GO" id="GO:0003735">
    <property type="term" value="F:structural constituent of ribosome"/>
    <property type="evidence" value="ECO:0007669"/>
    <property type="project" value="InterPro"/>
</dbReference>
<evidence type="ECO:0000256" key="3">
    <source>
        <dbReference type="ARBA" id="ARBA00023274"/>
    </source>
</evidence>
<dbReference type="Proteomes" id="UP000231480">
    <property type="component" value="Unassembled WGS sequence"/>
</dbReference>
<evidence type="ECO:0000256" key="4">
    <source>
        <dbReference type="ARBA" id="ARBA00035175"/>
    </source>
</evidence>
<name>A0A2G9YDQ9_9BACT</name>
<dbReference type="PRINTS" id="PR00063">
    <property type="entry name" value="RIBOSOMALL27"/>
</dbReference>
<proteinExistence type="inferred from homology"/>
<protein>
    <recommendedName>
        <fullName evidence="4">Large ribosomal subunit protein bL27</fullName>
    </recommendedName>
    <alternativeName>
        <fullName evidence="5">50S ribosomal protein L27</fullName>
    </alternativeName>
</protein>
<dbReference type="InterPro" id="IPR018261">
    <property type="entry name" value="Ribosomal_bL27_CS"/>
</dbReference>
<evidence type="ECO:0000313" key="7">
    <source>
        <dbReference type="Proteomes" id="UP000231480"/>
    </source>
</evidence>
<dbReference type="GO" id="GO:1990904">
    <property type="term" value="C:ribonucleoprotein complex"/>
    <property type="evidence" value="ECO:0007669"/>
    <property type="project" value="UniProtKB-KW"/>
</dbReference>
<keyword evidence="2 6" id="KW-0689">Ribosomal protein</keyword>
<dbReference type="PROSITE" id="PS00831">
    <property type="entry name" value="RIBOSOMAL_L27"/>
    <property type="match status" value="1"/>
</dbReference>
<evidence type="ECO:0000256" key="5">
    <source>
        <dbReference type="ARBA" id="ARBA00035477"/>
    </source>
</evidence>
<comment type="similarity">
    <text evidence="1">Belongs to the bacterial ribosomal protein bL27 family.</text>
</comment>
<accession>A0A2G9YDQ9</accession>
<dbReference type="PANTHER" id="PTHR15893:SF0">
    <property type="entry name" value="LARGE RIBOSOMAL SUBUNIT PROTEIN BL27M"/>
    <property type="match status" value="1"/>
</dbReference>
<dbReference type="GO" id="GO:0006412">
    <property type="term" value="P:translation"/>
    <property type="evidence" value="ECO:0007669"/>
    <property type="project" value="InterPro"/>
</dbReference>
<keyword evidence="3" id="KW-0687">Ribonucleoprotein</keyword>
<evidence type="ECO:0000256" key="1">
    <source>
        <dbReference type="ARBA" id="ARBA00010797"/>
    </source>
</evidence>
<dbReference type="EMBL" id="PCRH01000010">
    <property type="protein sequence ID" value="PIP17340.1"/>
    <property type="molecule type" value="Genomic_DNA"/>
</dbReference>
<dbReference type="Pfam" id="PF01016">
    <property type="entry name" value="Ribosomal_L27"/>
    <property type="match status" value="1"/>
</dbReference>
<reference evidence="6 7" key="1">
    <citation type="submission" date="2017-09" db="EMBL/GenBank/DDBJ databases">
        <title>Depth-based differentiation of microbial function through sediment-hosted aquifers and enrichment of novel symbionts in the deep terrestrial subsurface.</title>
        <authorList>
            <person name="Probst A.J."/>
            <person name="Ladd B."/>
            <person name="Jarett J.K."/>
            <person name="Geller-Mcgrath D.E."/>
            <person name="Sieber C.M."/>
            <person name="Emerson J.B."/>
            <person name="Anantharaman K."/>
            <person name="Thomas B.C."/>
            <person name="Malmstrom R."/>
            <person name="Stieglmeier M."/>
            <person name="Klingl A."/>
            <person name="Woyke T."/>
            <person name="Ryan C.M."/>
            <person name="Banfield J.F."/>
        </authorList>
    </citation>
    <scope>NUCLEOTIDE SEQUENCE [LARGE SCALE GENOMIC DNA]</scope>
    <source>
        <strain evidence="6">CG23_combo_of_CG06-09_8_20_14_all_37_13</strain>
    </source>
</reference>
<dbReference type="InterPro" id="IPR001684">
    <property type="entry name" value="Ribosomal_bL27"/>
</dbReference>
<evidence type="ECO:0000313" key="6">
    <source>
        <dbReference type="EMBL" id="PIP17340.1"/>
    </source>
</evidence>
<dbReference type="NCBIfam" id="TIGR00062">
    <property type="entry name" value="L27"/>
    <property type="match status" value="1"/>
</dbReference>
<comment type="caution">
    <text evidence="6">The sequence shown here is derived from an EMBL/GenBank/DDBJ whole genome shotgun (WGS) entry which is preliminary data.</text>
</comment>
<dbReference type="Gene3D" id="2.40.50.100">
    <property type="match status" value="1"/>
</dbReference>
<dbReference type="PANTHER" id="PTHR15893">
    <property type="entry name" value="RIBOSOMAL PROTEIN L27"/>
    <property type="match status" value="1"/>
</dbReference>
<dbReference type="GO" id="GO:0005840">
    <property type="term" value="C:ribosome"/>
    <property type="evidence" value="ECO:0007669"/>
    <property type="project" value="UniProtKB-KW"/>
</dbReference>
<dbReference type="AlphaFoldDB" id="A0A2G9YDQ9"/>
<dbReference type="SUPFAM" id="SSF110324">
    <property type="entry name" value="Ribosomal L27 protein-like"/>
    <property type="match status" value="1"/>
</dbReference>
<organism evidence="6 7">
    <name type="scientific">Candidatus Portnoybacteria bacterium CG23_combo_of_CG06-09_8_20_14_all_37_13</name>
    <dbReference type="NCBI Taxonomy" id="1974819"/>
    <lineage>
        <taxon>Bacteria</taxon>
        <taxon>Candidatus Portnoyibacteriota</taxon>
    </lineage>
</organism>
<gene>
    <name evidence="6" type="ORF">COX44_00430</name>
</gene>
<dbReference type="FunFam" id="2.40.50.100:FF:000020">
    <property type="entry name" value="50S ribosomal protein L27"/>
    <property type="match status" value="1"/>
</dbReference>